<gene>
    <name evidence="7" type="ORF">D0Z08_26325</name>
</gene>
<keyword evidence="8" id="KW-1185">Reference proteome</keyword>
<dbReference type="InterPro" id="IPR050416">
    <property type="entry name" value="FAD-linked_Oxidoreductase"/>
</dbReference>
<evidence type="ECO:0000256" key="4">
    <source>
        <dbReference type="ARBA" id="ARBA00022827"/>
    </source>
</evidence>
<accession>A0A417XUQ0</accession>
<dbReference type="InterPro" id="IPR006094">
    <property type="entry name" value="Oxid_FAD_bind_N"/>
</dbReference>
<dbReference type="InterPro" id="IPR016167">
    <property type="entry name" value="FAD-bd_PCMH_sub1"/>
</dbReference>
<dbReference type="InterPro" id="IPR016166">
    <property type="entry name" value="FAD-bd_PCMH"/>
</dbReference>
<evidence type="ECO:0000256" key="1">
    <source>
        <dbReference type="ARBA" id="ARBA00001974"/>
    </source>
</evidence>
<dbReference type="GO" id="GO:0071949">
    <property type="term" value="F:FAD binding"/>
    <property type="evidence" value="ECO:0007669"/>
    <property type="project" value="InterPro"/>
</dbReference>
<dbReference type="AlphaFoldDB" id="A0A417XUQ0"/>
<organism evidence="7 8">
    <name type="scientific">Nocardioides immobilis</name>
    <dbReference type="NCBI Taxonomy" id="2049295"/>
    <lineage>
        <taxon>Bacteria</taxon>
        <taxon>Bacillati</taxon>
        <taxon>Actinomycetota</taxon>
        <taxon>Actinomycetes</taxon>
        <taxon>Propionibacteriales</taxon>
        <taxon>Nocardioidaceae</taxon>
        <taxon>Nocardioides</taxon>
    </lineage>
</organism>
<dbReference type="Pfam" id="PF01565">
    <property type="entry name" value="FAD_binding_4"/>
    <property type="match status" value="1"/>
</dbReference>
<dbReference type="Gene3D" id="3.30.43.10">
    <property type="entry name" value="Uridine Diphospho-n-acetylenolpyruvylglucosamine Reductase, domain 2"/>
    <property type="match status" value="1"/>
</dbReference>
<keyword evidence="5" id="KW-0560">Oxidoreductase</keyword>
<dbReference type="RefSeq" id="WP_118928261.1">
    <property type="nucleotide sequence ID" value="NZ_QXGH01000036.1"/>
</dbReference>
<evidence type="ECO:0000313" key="7">
    <source>
        <dbReference type="EMBL" id="RHW24066.1"/>
    </source>
</evidence>
<evidence type="ECO:0000259" key="6">
    <source>
        <dbReference type="PROSITE" id="PS51387"/>
    </source>
</evidence>
<dbReference type="InterPro" id="IPR036318">
    <property type="entry name" value="FAD-bd_PCMH-like_sf"/>
</dbReference>
<keyword evidence="4" id="KW-0274">FAD</keyword>
<dbReference type="EMBL" id="QXGH01000036">
    <property type="protein sequence ID" value="RHW24066.1"/>
    <property type="molecule type" value="Genomic_DNA"/>
</dbReference>
<name>A0A417XUQ0_9ACTN</name>
<evidence type="ECO:0000313" key="8">
    <source>
        <dbReference type="Proteomes" id="UP000283644"/>
    </source>
</evidence>
<keyword evidence="3" id="KW-0285">Flavoprotein</keyword>
<dbReference type="PROSITE" id="PS00862">
    <property type="entry name" value="OX2_COVAL_FAD"/>
    <property type="match status" value="1"/>
</dbReference>
<dbReference type="InterPro" id="IPR006093">
    <property type="entry name" value="Oxy_OxRdtase_FAD_BS"/>
</dbReference>
<comment type="similarity">
    <text evidence="2">Belongs to the oxygen-dependent FAD-linked oxidoreductase family.</text>
</comment>
<dbReference type="GO" id="GO:0016491">
    <property type="term" value="F:oxidoreductase activity"/>
    <property type="evidence" value="ECO:0007669"/>
    <property type="project" value="UniProtKB-KW"/>
</dbReference>
<reference evidence="7 8" key="1">
    <citation type="submission" date="2018-09" db="EMBL/GenBank/DDBJ databases">
        <title>Genome sequencing of Nocardioides immobilis CCTCC AB 2017083 for comparison to Nocardioides silvaticus.</title>
        <authorList>
            <person name="Li C."/>
            <person name="Wang G."/>
        </authorList>
    </citation>
    <scope>NUCLEOTIDE SEQUENCE [LARGE SCALE GENOMIC DNA]</scope>
    <source>
        <strain evidence="7 8">CCTCC AB 2017083</strain>
    </source>
</reference>
<dbReference type="Gene3D" id="3.30.465.10">
    <property type="match status" value="1"/>
</dbReference>
<proteinExistence type="inferred from homology"/>
<dbReference type="SUPFAM" id="SSF56176">
    <property type="entry name" value="FAD-binding/transporter-associated domain-like"/>
    <property type="match status" value="1"/>
</dbReference>
<comment type="caution">
    <text evidence="7">The sequence shown here is derived from an EMBL/GenBank/DDBJ whole genome shotgun (WGS) entry which is preliminary data.</text>
</comment>
<dbReference type="OrthoDB" id="3682986at2"/>
<dbReference type="Proteomes" id="UP000283644">
    <property type="component" value="Unassembled WGS sequence"/>
</dbReference>
<dbReference type="PANTHER" id="PTHR42973">
    <property type="entry name" value="BINDING OXIDOREDUCTASE, PUTATIVE (AFU_ORTHOLOGUE AFUA_1G17690)-RELATED"/>
    <property type="match status" value="1"/>
</dbReference>
<evidence type="ECO:0000256" key="3">
    <source>
        <dbReference type="ARBA" id="ARBA00022630"/>
    </source>
</evidence>
<comment type="cofactor">
    <cofactor evidence="1">
        <name>FAD</name>
        <dbReference type="ChEBI" id="CHEBI:57692"/>
    </cofactor>
</comment>
<evidence type="ECO:0000256" key="2">
    <source>
        <dbReference type="ARBA" id="ARBA00005466"/>
    </source>
</evidence>
<evidence type="ECO:0000256" key="5">
    <source>
        <dbReference type="ARBA" id="ARBA00023002"/>
    </source>
</evidence>
<dbReference type="PROSITE" id="PS51387">
    <property type="entry name" value="FAD_PCMH"/>
    <property type="match status" value="1"/>
</dbReference>
<dbReference type="Gene3D" id="3.40.462.20">
    <property type="match status" value="1"/>
</dbReference>
<dbReference type="InterPro" id="IPR016169">
    <property type="entry name" value="FAD-bd_PCMH_sub2"/>
</dbReference>
<dbReference type="PANTHER" id="PTHR42973:SF39">
    <property type="entry name" value="FAD-BINDING PCMH-TYPE DOMAIN-CONTAINING PROTEIN"/>
    <property type="match status" value="1"/>
</dbReference>
<sequence>MTSALPSPAHLDLVEAGDPAFDDAVMSRVFNLRRPARRPAAVLRARSAEDVAAGVRLANERGWQVTVRSGGHSWAVWSVRDNALLIDLGALTDISFDEARGVATAGPAVRGGSDLDPFLAERGRFFNGGHCPTVGIGGFLLQGGMGWNCRGWNWAAESVVAIDVVTADGELVRADSSQNTDLFWAARGSGPGFPGIVTAFHLETRRRFEQLRQTTYVYPRELASEVLTWFHTARHRVPDSVELVVVGITPPLPPELGYEGSVVVVDGVCFDDDPDAAAAALAHLDTCPVVDRALLTRRCEPTDMAALRTEQIRSNPEEHRYIVDNAYLTGDTEEVVSRLVPAFTDLPTEKAFTLWFDMGRAPERPLDGLAISLQTDLYFAAYIVNETEAEDDLTRDWINATMRNLEPVSAGCYLGDSDFTRRPQRFMSDEAFARLQEIRAARDPRGVFPSYLLADGAELNRNPWVE</sequence>
<feature type="domain" description="FAD-binding PCMH-type" evidence="6">
    <location>
        <begin position="35"/>
        <end position="207"/>
    </location>
</feature>
<protein>
    <submittedName>
        <fullName evidence="7">FAD-binding oxidoreductase</fullName>
    </submittedName>
</protein>